<dbReference type="InterPro" id="IPR019734">
    <property type="entry name" value="TPR_rpt"/>
</dbReference>
<evidence type="ECO:0000256" key="1">
    <source>
        <dbReference type="ARBA" id="ARBA00022737"/>
    </source>
</evidence>
<reference evidence="3 4" key="2">
    <citation type="submission" date="2016-08" db="EMBL/GenBank/DDBJ databases">
        <title>Pervasive Adenine N6-methylation of Active Genes in Fungi.</title>
        <authorList>
            <consortium name="DOE Joint Genome Institute"/>
            <person name="Mondo S.J."/>
            <person name="Dannebaum R.O."/>
            <person name="Kuo R.C."/>
            <person name="Labutti K."/>
            <person name="Haridas S."/>
            <person name="Kuo A."/>
            <person name="Salamov A."/>
            <person name="Ahrendt S.R."/>
            <person name="Lipzen A."/>
            <person name="Sullivan W."/>
            <person name="Andreopoulos W.B."/>
            <person name="Clum A."/>
            <person name="Lindquist E."/>
            <person name="Daum C."/>
            <person name="Ramamoorthy G.K."/>
            <person name="Gryganskyi A."/>
            <person name="Culley D."/>
            <person name="Magnuson J.K."/>
            <person name="James T.Y."/>
            <person name="O'Malley M.A."/>
            <person name="Stajich J.E."/>
            <person name="Spatafora J.W."/>
            <person name="Visel A."/>
            <person name="Grigoriev I.V."/>
        </authorList>
    </citation>
    <scope>NUCLEOTIDE SEQUENCE [LARGE SCALE GENOMIC DNA]</scope>
    <source>
        <strain evidence="4">finn</strain>
    </source>
</reference>
<dbReference type="EMBL" id="MCFH01000031">
    <property type="protein sequence ID" value="ORX47347.1"/>
    <property type="molecule type" value="Genomic_DNA"/>
</dbReference>
<dbReference type="OrthoDB" id="2148946at2759"/>
<dbReference type="Gene3D" id="1.25.40.10">
    <property type="entry name" value="Tetratricopeptide repeat domain"/>
    <property type="match status" value="2"/>
</dbReference>
<sequence>MYNESKDITFSPLMKKAYKRQAIRILKDLAKQNYSDAYLYLGRIYQEKCDYKKAAKYFELAYQNKNALGTFELAQCYQFGYGKTKNFQLAETLYRKAAMVGYCQPAMLHLGMSYLFGTLGRKSIKEAVHWLEKATASLSENVDKVLIAKACYELYKIYAIGSDDESIPQDFEEAIIYLKMSAEYGSTEAMLEISNIERNNPEKLLYWTKKAAEMDCLEAQIKLANWYLSDQSDVVSQDKATGFYWLKQASLPKNLQTDDERRNQGCMQFILGTYYETGIENVQCPDENEALYWFGISAKLGINEAIEKVKEKQVEYNFEDSTISDFISQVIDNGLYGKPSESSLECQQILKDLPNKSHYSLQI</sequence>
<protein>
    <submittedName>
        <fullName evidence="3">HCP-like protein</fullName>
    </submittedName>
</protein>
<dbReference type="Proteomes" id="UP000193719">
    <property type="component" value="Unassembled WGS sequence"/>
</dbReference>
<accession>A0A1Y1V4U2</accession>
<keyword evidence="4" id="KW-1185">Reference proteome</keyword>
<evidence type="ECO:0000256" key="2">
    <source>
        <dbReference type="PROSITE-ProRule" id="PRU00339"/>
    </source>
</evidence>
<dbReference type="InterPro" id="IPR051726">
    <property type="entry name" value="Chitin_Synth_Reg"/>
</dbReference>
<evidence type="ECO:0000313" key="4">
    <source>
        <dbReference type="Proteomes" id="UP000193719"/>
    </source>
</evidence>
<feature type="repeat" description="TPR" evidence="2">
    <location>
        <begin position="35"/>
        <end position="68"/>
    </location>
</feature>
<evidence type="ECO:0000313" key="3">
    <source>
        <dbReference type="EMBL" id="ORX47347.1"/>
    </source>
</evidence>
<dbReference type="InterPro" id="IPR011990">
    <property type="entry name" value="TPR-like_helical_dom_sf"/>
</dbReference>
<dbReference type="AlphaFoldDB" id="A0A1Y1V4U2"/>
<reference evidence="3 4" key="1">
    <citation type="submission" date="2016-08" db="EMBL/GenBank/DDBJ databases">
        <title>Genomes of anaerobic fungi encode conserved fungal cellulosomes for biomass hydrolysis.</title>
        <authorList>
            <consortium name="DOE Joint Genome Institute"/>
            <person name="Haitjema C.H."/>
            <person name="Gilmore S.P."/>
            <person name="Henske J.K."/>
            <person name="Solomon K.V."/>
            <person name="De Groot R."/>
            <person name="Kuo A."/>
            <person name="Mondo S.J."/>
            <person name="Salamov A.A."/>
            <person name="Labutti K."/>
            <person name="Zhao Z."/>
            <person name="Chiniquy J."/>
            <person name="Barry K."/>
            <person name="Brewer H.M."/>
            <person name="Purvine S.O."/>
            <person name="Wright A.T."/>
            <person name="Boxma B."/>
            <person name="Van Alen T."/>
            <person name="Hackstein J.H."/>
            <person name="Baker S.E."/>
            <person name="Grigoriev I.V."/>
            <person name="O'Malley M.A."/>
        </authorList>
    </citation>
    <scope>NUCLEOTIDE SEQUENCE [LARGE SCALE GENOMIC DNA]</scope>
    <source>
        <strain evidence="4">finn</strain>
    </source>
</reference>
<dbReference type="Pfam" id="PF08238">
    <property type="entry name" value="Sel1"/>
    <property type="match status" value="7"/>
</dbReference>
<keyword evidence="2" id="KW-0802">TPR repeat</keyword>
<dbReference type="SMART" id="SM00671">
    <property type="entry name" value="SEL1"/>
    <property type="match status" value="6"/>
</dbReference>
<keyword evidence="1" id="KW-0677">Repeat</keyword>
<organism evidence="3 4">
    <name type="scientific">Piromyces finnis</name>
    <dbReference type="NCBI Taxonomy" id="1754191"/>
    <lineage>
        <taxon>Eukaryota</taxon>
        <taxon>Fungi</taxon>
        <taxon>Fungi incertae sedis</taxon>
        <taxon>Chytridiomycota</taxon>
        <taxon>Chytridiomycota incertae sedis</taxon>
        <taxon>Neocallimastigomycetes</taxon>
        <taxon>Neocallimastigales</taxon>
        <taxon>Neocallimastigaceae</taxon>
        <taxon>Piromyces</taxon>
    </lineage>
</organism>
<dbReference type="PANTHER" id="PTHR46430">
    <property type="entry name" value="PROTEIN SKT5-RELATED"/>
    <property type="match status" value="1"/>
</dbReference>
<dbReference type="SUPFAM" id="SSF81901">
    <property type="entry name" value="HCP-like"/>
    <property type="match status" value="1"/>
</dbReference>
<dbReference type="InterPro" id="IPR006597">
    <property type="entry name" value="Sel1-like"/>
</dbReference>
<dbReference type="PANTHER" id="PTHR46430:SF3">
    <property type="entry name" value="ACTIVATOR OF C KINASE PROTEIN 1"/>
    <property type="match status" value="1"/>
</dbReference>
<proteinExistence type="predicted"/>
<comment type="caution">
    <text evidence="3">The sequence shown here is derived from an EMBL/GenBank/DDBJ whole genome shotgun (WGS) entry which is preliminary data.</text>
</comment>
<dbReference type="PROSITE" id="PS50005">
    <property type="entry name" value="TPR"/>
    <property type="match status" value="1"/>
</dbReference>
<name>A0A1Y1V4U2_9FUNG</name>
<dbReference type="STRING" id="1754191.A0A1Y1V4U2"/>
<gene>
    <name evidence="3" type="ORF">BCR36DRAFT_295777</name>
</gene>